<dbReference type="Pfam" id="PF03743">
    <property type="entry name" value="TrbI"/>
    <property type="match status" value="1"/>
</dbReference>
<dbReference type="CDD" id="cd16429">
    <property type="entry name" value="VirB10"/>
    <property type="match status" value="1"/>
</dbReference>
<keyword evidence="3 7" id="KW-0812">Transmembrane</keyword>
<reference evidence="8 9" key="1">
    <citation type="submission" date="2014-03" db="EMBL/GenBank/DDBJ databases">
        <title>Genome sequence of Sphingobium yanoikuyae B1.</title>
        <authorList>
            <person name="Gan H.M."/>
            <person name="Gan H.Y."/>
            <person name="Savka M.A."/>
        </authorList>
    </citation>
    <scope>NUCLEOTIDE SEQUENCE [LARGE SCALE GENOMIC DNA]</scope>
    <source>
        <strain evidence="8 9">B1</strain>
    </source>
</reference>
<accession>A0A084ENC5</accession>
<dbReference type="eggNOG" id="COG2948">
    <property type="taxonomic scope" value="Bacteria"/>
</dbReference>
<evidence type="ECO:0000256" key="6">
    <source>
        <dbReference type="SAM" id="MobiDB-lite"/>
    </source>
</evidence>
<evidence type="ECO:0000256" key="3">
    <source>
        <dbReference type="ARBA" id="ARBA00022692"/>
    </source>
</evidence>
<evidence type="ECO:0000256" key="5">
    <source>
        <dbReference type="ARBA" id="ARBA00023136"/>
    </source>
</evidence>
<gene>
    <name evidence="8" type="ORF">CP98_01988</name>
</gene>
<keyword evidence="5 7" id="KW-0472">Membrane</keyword>
<dbReference type="AlphaFoldDB" id="A0A084ENC5"/>
<dbReference type="InterPro" id="IPR042217">
    <property type="entry name" value="T4SS_VirB10/TrbI"/>
</dbReference>
<evidence type="ECO:0000256" key="2">
    <source>
        <dbReference type="ARBA" id="ARBA00010265"/>
    </source>
</evidence>
<proteinExistence type="inferred from homology"/>
<evidence type="ECO:0000313" key="8">
    <source>
        <dbReference type="EMBL" id="KEZ19467.1"/>
    </source>
</evidence>
<evidence type="ECO:0000256" key="7">
    <source>
        <dbReference type="SAM" id="Phobius"/>
    </source>
</evidence>
<protein>
    <submittedName>
        <fullName evidence="8">Conjugative transfer protein TrbI</fullName>
    </submittedName>
</protein>
<feature type="region of interest" description="Disordered" evidence="6">
    <location>
        <begin position="106"/>
        <end position="158"/>
    </location>
</feature>
<evidence type="ECO:0000256" key="1">
    <source>
        <dbReference type="ARBA" id="ARBA00004167"/>
    </source>
</evidence>
<dbReference type="GO" id="GO:0016020">
    <property type="term" value="C:membrane"/>
    <property type="evidence" value="ECO:0007669"/>
    <property type="project" value="UniProtKB-SubCell"/>
</dbReference>
<comment type="similarity">
    <text evidence="2">Belongs to the TrbI/VirB10 family.</text>
</comment>
<name>A0A084ENC5_SPHYA</name>
<keyword evidence="4 7" id="KW-1133">Transmembrane helix</keyword>
<dbReference type="InterPro" id="IPR005498">
    <property type="entry name" value="T4SS_VirB10/TraB/TrbI"/>
</dbReference>
<evidence type="ECO:0000256" key="4">
    <source>
        <dbReference type="ARBA" id="ARBA00022989"/>
    </source>
</evidence>
<comment type="caution">
    <text evidence="8">The sequence shown here is derived from an EMBL/GenBank/DDBJ whole genome shotgun (WGS) entry which is preliminary data.</text>
</comment>
<dbReference type="PATRIC" id="fig|13690.10.peg.2046"/>
<sequence length="427" mass="44158">MNEPEREEGPGELVREATVAQPANAVPGPAAATANPGAFRLAGPPPRVTRLSRKALAVIGMVAGIGIGGSLLYALRPVHHAPAVNLVDTDSRNKADVVSAAPASYDKVPKLGQPMPGDLGRPILSAQQNGQSVPVPPMGPAAGQPDPRLAAAEQARQRVIQERESARASKLFLGAEGARSASAVNAGDGAQTARTVSAGDAAGAAPAAQPTGQAAKRAFLQNGGNRAVVSNERIMAPASANMVQAGSVIPAALITGIRSDLPGQITAQVTQNVYDSATGRILLIPQGARLIGEYDSEVSAGQNRVLLAWDRLILPGGRSILLDRQPGADASGMSGAQDKVNYHWGNMLKAAMVSTLLGAGTQLVAQGDDELTRALRYGMQDTINQTGRQVVQREINVPPTLTVRPGFAIRVVLTRDLILEPAQGAQP</sequence>
<feature type="transmembrane region" description="Helical" evidence="7">
    <location>
        <begin position="55"/>
        <end position="75"/>
    </location>
</feature>
<comment type="subcellular location">
    <subcellularLocation>
        <location evidence="1">Membrane</location>
        <topology evidence="1">Single-pass membrane protein</topology>
    </subcellularLocation>
</comment>
<dbReference type="Gene3D" id="2.40.128.260">
    <property type="entry name" value="Type IV secretion system, VirB10/TraB/TrbI"/>
    <property type="match status" value="1"/>
</dbReference>
<evidence type="ECO:0000313" key="9">
    <source>
        <dbReference type="Proteomes" id="UP000028534"/>
    </source>
</evidence>
<organism evidence="8 9">
    <name type="scientific">Sphingobium yanoikuyae</name>
    <name type="common">Sphingomonas yanoikuyae</name>
    <dbReference type="NCBI Taxonomy" id="13690"/>
    <lineage>
        <taxon>Bacteria</taxon>
        <taxon>Pseudomonadati</taxon>
        <taxon>Pseudomonadota</taxon>
        <taxon>Alphaproteobacteria</taxon>
        <taxon>Sphingomonadales</taxon>
        <taxon>Sphingomonadaceae</taxon>
        <taxon>Sphingobium</taxon>
    </lineage>
</organism>
<dbReference type="Proteomes" id="UP000028534">
    <property type="component" value="Unassembled WGS sequence"/>
</dbReference>
<dbReference type="EMBL" id="JGVR01000009">
    <property type="protein sequence ID" value="KEZ19467.1"/>
    <property type="molecule type" value="Genomic_DNA"/>
</dbReference>
<dbReference type="RefSeq" id="WP_037519090.1">
    <property type="nucleotide sequence ID" value="NZ_JGVR01000009.1"/>
</dbReference>